<name>A0A316TRB6_9BACT</name>
<evidence type="ECO:0000313" key="2">
    <source>
        <dbReference type="EMBL" id="PWN07143.1"/>
    </source>
</evidence>
<dbReference type="Proteomes" id="UP000245533">
    <property type="component" value="Unassembled WGS sequence"/>
</dbReference>
<dbReference type="Gene3D" id="1.25.40.10">
    <property type="entry name" value="Tetratricopeptide repeat domain"/>
    <property type="match status" value="1"/>
</dbReference>
<evidence type="ECO:0000256" key="1">
    <source>
        <dbReference type="SAM" id="SignalP"/>
    </source>
</evidence>
<dbReference type="AlphaFoldDB" id="A0A316TRB6"/>
<organism evidence="2 3">
    <name type="scientific">Rhodohalobacter mucosus</name>
    <dbReference type="NCBI Taxonomy" id="2079485"/>
    <lineage>
        <taxon>Bacteria</taxon>
        <taxon>Pseudomonadati</taxon>
        <taxon>Balneolota</taxon>
        <taxon>Balneolia</taxon>
        <taxon>Balneolales</taxon>
        <taxon>Balneolaceae</taxon>
        <taxon>Rhodohalobacter</taxon>
    </lineage>
</organism>
<dbReference type="EMBL" id="QGGB01000005">
    <property type="protein sequence ID" value="PWN07143.1"/>
    <property type="molecule type" value="Genomic_DNA"/>
</dbReference>
<dbReference type="InterPro" id="IPR019412">
    <property type="entry name" value="IML2/TPR_39"/>
</dbReference>
<dbReference type="PANTHER" id="PTHR31859">
    <property type="entry name" value="TETRATRICOPEPTIDE REPEAT PROTEIN 39 FAMILY MEMBER"/>
    <property type="match status" value="1"/>
</dbReference>
<sequence length="309" mass="34843">MLPTVVLGLLLFAGGVESSAAITAQHESTPSDSTTTLLADSRFNEGVDAFYRTDWQTADSVFSELKKEHPDDPMPWFFSSMMPFWEYFFIEQTPENAAEFLEESEVAVKLSEQQLDRQPSDTTMVLLLSGLHGYRSLVAAGESEYRVAISSGLAGFNFTRKLLSLGSDRPDARIGRGMFYYMVGSIPREMRWASNMVGFRADAEQGFDELKRAAESDSHVSIDAKMMLMYLYNKEERFNESLEYAEKLTNEFPGNIIFRYKTAEIHENAGNIDQAIAFYEDVTQMNNSGFGRIRSLSSEKIRELSGMAD</sequence>
<dbReference type="SUPFAM" id="SSF48452">
    <property type="entry name" value="TPR-like"/>
    <property type="match status" value="1"/>
</dbReference>
<protein>
    <submittedName>
        <fullName evidence="2">Uncharacterized protein</fullName>
    </submittedName>
</protein>
<feature type="signal peptide" evidence="1">
    <location>
        <begin position="1"/>
        <end position="20"/>
    </location>
</feature>
<proteinExistence type="predicted"/>
<keyword evidence="3" id="KW-1185">Reference proteome</keyword>
<comment type="caution">
    <text evidence="2">The sequence shown here is derived from an EMBL/GenBank/DDBJ whole genome shotgun (WGS) entry which is preliminary data.</text>
</comment>
<keyword evidence="1" id="KW-0732">Signal</keyword>
<dbReference type="RefSeq" id="WP_109646492.1">
    <property type="nucleotide sequence ID" value="NZ_QGGB01000005.1"/>
</dbReference>
<accession>A0A316TRB6</accession>
<reference evidence="2 3" key="1">
    <citation type="submission" date="2018-05" db="EMBL/GenBank/DDBJ databases">
        <title>Rhodohalobacter halophilus gen. nov., sp. nov., a moderately halophilic member of the family Balneolaceae.</title>
        <authorList>
            <person name="Liu Z.-W."/>
        </authorList>
    </citation>
    <scope>NUCLEOTIDE SEQUENCE [LARGE SCALE GENOMIC DNA]</scope>
    <source>
        <strain evidence="2 3">8A47</strain>
    </source>
</reference>
<dbReference type="PANTHER" id="PTHR31859:SF1">
    <property type="entry name" value="TETRATRICOPEPTIDE REPEAT PROTEIN 39C"/>
    <property type="match status" value="1"/>
</dbReference>
<dbReference type="Pfam" id="PF10300">
    <property type="entry name" value="Iml2-TPR_39"/>
    <property type="match status" value="1"/>
</dbReference>
<evidence type="ECO:0000313" key="3">
    <source>
        <dbReference type="Proteomes" id="UP000245533"/>
    </source>
</evidence>
<dbReference type="InterPro" id="IPR011990">
    <property type="entry name" value="TPR-like_helical_dom_sf"/>
</dbReference>
<feature type="chain" id="PRO_5016447290" evidence="1">
    <location>
        <begin position="21"/>
        <end position="309"/>
    </location>
</feature>
<gene>
    <name evidence="2" type="ORF">DDZ15_07725</name>
</gene>
<dbReference type="OrthoDB" id="9813254at2"/>